<dbReference type="Proteomes" id="UP000243459">
    <property type="component" value="Chromosome 7"/>
</dbReference>
<organism evidence="2 3">
    <name type="scientific">Asparagus officinalis</name>
    <name type="common">Garden asparagus</name>
    <dbReference type="NCBI Taxonomy" id="4686"/>
    <lineage>
        <taxon>Eukaryota</taxon>
        <taxon>Viridiplantae</taxon>
        <taxon>Streptophyta</taxon>
        <taxon>Embryophyta</taxon>
        <taxon>Tracheophyta</taxon>
        <taxon>Spermatophyta</taxon>
        <taxon>Magnoliopsida</taxon>
        <taxon>Liliopsida</taxon>
        <taxon>Asparagales</taxon>
        <taxon>Asparagaceae</taxon>
        <taxon>Asparagoideae</taxon>
        <taxon>Asparagus</taxon>
    </lineage>
</organism>
<feature type="compositionally biased region" description="Acidic residues" evidence="1">
    <location>
        <begin position="257"/>
        <end position="279"/>
    </location>
</feature>
<evidence type="ECO:0000313" key="3">
    <source>
        <dbReference type="Proteomes" id="UP000243459"/>
    </source>
</evidence>
<feature type="compositionally biased region" description="Polar residues" evidence="1">
    <location>
        <begin position="245"/>
        <end position="255"/>
    </location>
</feature>
<reference evidence="3" key="1">
    <citation type="journal article" date="2017" name="Nat. Commun.">
        <title>The asparagus genome sheds light on the origin and evolution of a young Y chromosome.</title>
        <authorList>
            <person name="Harkess A."/>
            <person name="Zhou J."/>
            <person name="Xu C."/>
            <person name="Bowers J.E."/>
            <person name="Van der Hulst R."/>
            <person name="Ayyampalayam S."/>
            <person name="Mercati F."/>
            <person name="Riccardi P."/>
            <person name="McKain M.R."/>
            <person name="Kakrana A."/>
            <person name="Tang H."/>
            <person name="Ray J."/>
            <person name="Groenendijk J."/>
            <person name="Arikit S."/>
            <person name="Mathioni S.M."/>
            <person name="Nakano M."/>
            <person name="Shan H."/>
            <person name="Telgmann-Rauber A."/>
            <person name="Kanno A."/>
            <person name="Yue Z."/>
            <person name="Chen H."/>
            <person name="Li W."/>
            <person name="Chen Y."/>
            <person name="Xu X."/>
            <person name="Zhang Y."/>
            <person name="Luo S."/>
            <person name="Chen H."/>
            <person name="Gao J."/>
            <person name="Mao Z."/>
            <person name="Pires J.C."/>
            <person name="Luo M."/>
            <person name="Kudrna D."/>
            <person name="Wing R.A."/>
            <person name="Meyers B.C."/>
            <person name="Yi K."/>
            <person name="Kong H."/>
            <person name="Lavrijsen P."/>
            <person name="Sunseri F."/>
            <person name="Falavigna A."/>
            <person name="Ye Y."/>
            <person name="Leebens-Mack J.H."/>
            <person name="Chen G."/>
        </authorList>
    </citation>
    <scope>NUCLEOTIDE SEQUENCE [LARGE SCALE GENOMIC DNA]</scope>
    <source>
        <strain evidence="3">cv. DH0086</strain>
    </source>
</reference>
<name>A0A5P1E927_ASPOF</name>
<gene>
    <name evidence="2" type="ORF">A4U43_C07F3000</name>
</gene>
<accession>A0A5P1E927</accession>
<feature type="region of interest" description="Disordered" evidence="1">
    <location>
        <begin position="240"/>
        <end position="286"/>
    </location>
</feature>
<evidence type="ECO:0000313" key="2">
    <source>
        <dbReference type="EMBL" id="ONK62352.1"/>
    </source>
</evidence>
<evidence type="ECO:0000256" key="1">
    <source>
        <dbReference type="SAM" id="MobiDB-lite"/>
    </source>
</evidence>
<dbReference type="AlphaFoldDB" id="A0A5P1E927"/>
<proteinExistence type="predicted"/>
<keyword evidence="3" id="KW-1185">Reference proteome</keyword>
<sequence>MRRVVDINLQALAFSSGDAPRMEEHRFAGRRLEESGIEVGDAGVEAIEGAEGGLVVEEADDGGHGESEEAEEDVDEAVVGLGEDYAVADPLDDIINNIMDAFKFSEEEEDSYFTQTPEECVGLELLLIINGGEATASLTRNKEEDPEREDLEMKKKSLEINKTTNYASVLTWRETILFTMNCLREAQVEMKKKVERKSIDFISLDRRLTESLMMLNRFLMEEEITEDDGGYLTVQSSHRRLRNSLGESSSPSTTGENSEELSEEESKEEEDEKDEEDIDSFFCASS</sequence>
<protein>
    <submittedName>
        <fullName evidence="2">Uncharacterized protein</fullName>
    </submittedName>
</protein>
<dbReference type="Gramene" id="ONK62352">
    <property type="protein sequence ID" value="ONK62352"/>
    <property type="gene ID" value="A4U43_C07F3000"/>
</dbReference>
<dbReference type="EMBL" id="CM007387">
    <property type="protein sequence ID" value="ONK62352.1"/>
    <property type="molecule type" value="Genomic_DNA"/>
</dbReference>